<keyword evidence="6" id="KW-0449">Lipoprotein</keyword>
<evidence type="ECO:0000256" key="6">
    <source>
        <dbReference type="ARBA" id="ARBA00023288"/>
    </source>
</evidence>
<feature type="signal peptide" evidence="7">
    <location>
        <begin position="1"/>
        <end position="19"/>
    </location>
</feature>
<evidence type="ECO:0000256" key="7">
    <source>
        <dbReference type="SAM" id="SignalP"/>
    </source>
</evidence>
<evidence type="ECO:0000256" key="5">
    <source>
        <dbReference type="ARBA" id="ARBA00023136"/>
    </source>
</evidence>
<comment type="subcellular location">
    <subcellularLocation>
        <location evidence="1">Cell membrane</location>
        <topology evidence="1">Lipid-anchor</topology>
    </subcellularLocation>
</comment>
<evidence type="ECO:0000259" key="8">
    <source>
        <dbReference type="Pfam" id="PF02608"/>
    </source>
</evidence>
<accession>A0A919P3W9</accession>
<comment type="caution">
    <text evidence="9">The sequence shown here is derived from an EMBL/GenBank/DDBJ whole genome shotgun (WGS) entry which is preliminary data.</text>
</comment>
<dbReference type="PANTHER" id="PTHR34296">
    <property type="entry name" value="TRANSCRIPTIONAL ACTIVATOR PROTEIN MED"/>
    <property type="match status" value="1"/>
</dbReference>
<evidence type="ECO:0000256" key="3">
    <source>
        <dbReference type="ARBA" id="ARBA00022475"/>
    </source>
</evidence>
<dbReference type="InterPro" id="IPR003760">
    <property type="entry name" value="PnrA-like"/>
</dbReference>
<dbReference type="InterPro" id="IPR050957">
    <property type="entry name" value="BMP_lipoprotein"/>
</dbReference>
<evidence type="ECO:0000313" key="9">
    <source>
        <dbReference type="EMBL" id="GIG22240.1"/>
    </source>
</evidence>
<dbReference type="EMBL" id="BONK01000010">
    <property type="protein sequence ID" value="GIG22240.1"/>
    <property type="molecule type" value="Genomic_DNA"/>
</dbReference>
<feature type="domain" description="ABC transporter substrate-binding protein PnrA-like" evidence="8">
    <location>
        <begin position="41"/>
        <end position="333"/>
    </location>
</feature>
<dbReference type="CDD" id="cd06354">
    <property type="entry name" value="PBP1_PrnA-like"/>
    <property type="match status" value="1"/>
</dbReference>
<evidence type="ECO:0000256" key="4">
    <source>
        <dbReference type="ARBA" id="ARBA00022729"/>
    </source>
</evidence>
<reference evidence="9" key="1">
    <citation type="submission" date="2021-01" db="EMBL/GenBank/DDBJ databases">
        <title>Whole genome shotgun sequence of Cellulomonas chitinilytica NBRC 110799.</title>
        <authorList>
            <person name="Komaki H."/>
            <person name="Tamura T."/>
        </authorList>
    </citation>
    <scope>NUCLEOTIDE SEQUENCE</scope>
    <source>
        <strain evidence="9">NBRC 110799</strain>
    </source>
</reference>
<dbReference type="GO" id="GO:0005886">
    <property type="term" value="C:plasma membrane"/>
    <property type="evidence" value="ECO:0007669"/>
    <property type="project" value="UniProtKB-SubCell"/>
</dbReference>
<dbReference type="AlphaFoldDB" id="A0A919P3W9"/>
<dbReference type="Gene3D" id="3.40.50.2300">
    <property type="match status" value="2"/>
</dbReference>
<dbReference type="PANTHER" id="PTHR34296:SF2">
    <property type="entry name" value="ABC TRANSPORTER GUANOSINE-BINDING PROTEIN NUPN"/>
    <property type="match status" value="1"/>
</dbReference>
<dbReference type="RefSeq" id="WP_203756568.1">
    <property type="nucleotide sequence ID" value="NZ_BONK01000010.1"/>
</dbReference>
<gene>
    <name evidence="9" type="ORF">Cch01nite_29640</name>
</gene>
<keyword evidence="10" id="KW-1185">Reference proteome</keyword>
<sequence length="368" mass="37680">MKNIIRVAAFGGAVALALAACGSAPEESGSTGTAGASDFKACMVSDSGGFNDKSFNESGYNGLKDAEESLGIKTATAESKQESDFAPNIDTMVGQNCNLIVTVGFLLATATGDAAQANPDTNFAIVDSTAQDADGNTIELDNVKPLSFNTVEASYLAGYLAAGMSKTGTVATYGGIQIPTVTIFMDGFVDGVAKYNEVHGTSVKTLGWDSKAQNGSFTGDFEDQSKGQQLTNTFIDQGADIILPVAGPVGGGTLAAAHDANTAGKAVSVIWVDSDGVETNPDSSDIILTSVLKQIGQAVNDVVTAASKDQFDSAPYVGTLENGGVDLAPFHDFDSKVPADLKTELDKLKADIISGAVTVTSPSSPQQS</sequence>
<dbReference type="Pfam" id="PF02608">
    <property type="entry name" value="Bmp"/>
    <property type="match status" value="1"/>
</dbReference>
<keyword evidence="4 7" id="KW-0732">Signal</keyword>
<evidence type="ECO:0000313" key="10">
    <source>
        <dbReference type="Proteomes" id="UP000632740"/>
    </source>
</evidence>
<dbReference type="InterPro" id="IPR028082">
    <property type="entry name" value="Peripla_BP_I"/>
</dbReference>
<feature type="chain" id="PRO_5038372115" evidence="7">
    <location>
        <begin position="20"/>
        <end position="368"/>
    </location>
</feature>
<evidence type="ECO:0000256" key="2">
    <source>
        <dbReference type="ARBA" id="ARBA00008610"/>
    </source>
</evidence>
<proteinExistence type="inferred from homology"/>
<organism evidence="9 10">
    <name type="scientific">Cellulomonas chitinilytica</name>
    <dbReference type="NCBI Taxonomy" id="398759"/>
    <lineage>
        <taxon>Bacteria</taxon>
        <taxon>Bacillati</taxon>
        <taxon>Actinomycetota</taxon>
        <taxon>Actinomycetes</taxon>
        <taxon>Micrococcales</taxon>
        <taxon>Cellulomonadaceae</taxon>
        <taxon>Cellulomonas</taxon>
    </lineage>
</organism>
<comment type="similarity">
    <text evidence="2">Belongs to the BMP lipoprotein family.</text>
</comment>
<name>A0A919P3W9_9CELL</name>
<protein>
    <submittedName>
        <fullName evidence="9">BMP family ABC transporter substrate-binding protein</fullName>
    </submittedName>
</protein>
<keyword evidence="3" id="KW-1003">Cell membrane</keyword>
<dbReference type="SUPFAM" id="SSF53822">
    <property type="entry name" value="Periplasmic binding protein-like I"/>
    <property type="match status" value="1"/>
</dbReference>
<evidence type="ECO:0000256" key="1">
    <source>
        <dbReference type="ARBA" id="ARBA00004193"/>
    </source>
</evidence>
<keyword evidence="5" id="KW-0472">Membrane</keyword>
<dbReference type="Proteomes" id="UP000632740">
    <property type="component" value="Unassembled WGS sequence"/>
</dbReference>
<dbReference type="PROSITE" id="PS51257">
    <property type="entry name" value="PROKAR_LIPOPROTEIN"/>
    <property type="match status" value="1"/>
</dbReference>